<dbReference type="InterPro" id="IPR011009">
    <property type="entry name" value="Kinase-like_dom_sf"/>
</dbReference>
<evidence type="ECO:0000313" key="4">
    <source>
        <dbReference type="Proteomes" id="UP000480303"/>
    </source>
</evidence>
<keyword evidence="4" id="KW-1185">Reference proteome</keyword>
<keyword evidence="1" id="KW-1133">Transmembrane helix</keyword>
<comment type="caution">
    <text evidence="3">The sequence shown here is derived from an EMBL/GenBank/DDBJ whole genome shotgun (WGS) entry which is preliminary data.</text>
</comment>
<keyword evidence="1" id="KW-0472">Membrane</keyword>
<dbReference type="GO" id="GO:0005524">
    <property type="term" value="F:ATP binding"/>
    <property type="evidence" value="ECO:0007669"/>
    <property type="project" value="InterPro"/>
</dbReference>
<dbReference type="AlphaFoldDB" id="A0A6A0BD89"/>
<dbReference type="RefSeq" id="WP_172208301.1">
    <property type="nucleotide sequence ID" value="NZ_BLLI01000019.1"/>
</dbReference>
<feature type="transmembrane region" description="Helical" evidence="1">
    <location>
        <begin position="346"/>
        <end position="369"/>
    </location>
</feature>
<dbReference type="EMBL" id="BLLI01000019">
    <property type="protein sequence ID" value="GFH42318.1"/>
    <property type="molecule type" value="Genomic_DNA"/>
</dbReference>
<protein>
    <recommendedName>
        <fullName evidence="2">Protein kinase domain-containing protein</fullName>
    </recommendedName>
</protein>
<dbReference type="Gene3D" id="1.10.510.10">
    <property type="entry name" value="Transferase(Phosphotransferase) domain 1"/>
    <property type="match status" value="1"/>
</dbReference>
<dbReference type="SUPFAM" id="SSF56112">
    <property type="entry name" value="Protein kinase-like (PK-like)"/>
    <property type="match status" value="1"/>
</dbReference>
<proteinExistence type="predicted"/>
<dbReference type="PROSITE" id="PS50011">
    <property type="entry name" value="PROTEIN_KINASE_DOM"/>
    <property type="match status" value="1"/>
</dbReference>
<evidence type="ECO:0000313" key="3">
    <source>
        <dbReference type="EMBL" id="GFH42318.1"/>
    </source>
</evidence>
<name>A0A6A0BD89_9LACT</name>
<evidence type="ECO:0000259" key="2">
    <source>
        <dbReference type="PROSITE" id="PS50011"/>
    </source>
</evidence>
<reference evidence="3 4" key="1">
    <citation type="submission" date="2020-02" db="EMBL/GenBank/DDBJ databases">
        <title>Draft genome sequence of Lactococcus sp. Hs30E4-3.</title>
        <authorList>
            <person name="Noda S."/>
            <person name="Yuki M."/>
            <person name="Ohkuma M."/>
        </authorList>
    </citation>
    <scope>NUCLEOTIDE SEQUENCE [LARGE SCALE GENOMIC DNA]</scope>
    <source>
        <strain evidence="3 4">Hs30E4-3</strain>
    </source>
</reference>
<accession>A0A6A0BD89</accession>
<organism evidence="3 4">
    <name type="scientific">Pseudolactococcus hodotermopsidis</name>
    <dbReference type="NCBI Taxonomy" id="2709157"/>
    <lineage>
        <taxon>Bacteria</taxon>
        <taxon>Bacillati</taxon>
        <taxon>Bacillota</taxon>
        <taxon>Bacilli</taxon>
        <taxon>Lactobacillales</taxon>
        <taxon>Streptococcaceae</taxon>
        <taxon>Pseudolactococcus</taxon>
    </lineage>
</organism>
<dbReference type="InterPro" id="IPR000719">
    <property type="entry name" value="Prot_kinase_dom"/>
</dbReference>
<gene>
    <name evidence="3" type="ORF">Hs30E_08690</name>
</gene>
<dbReference type="GO" id="GO:0004672">
    <property type="term" value="F:protein kinase activity"/>
    <property type="evidence" value="ECO:0007669"/>
    <property type="project" value="InterPro"/>
</dbReference>
<feature type="domain" description="Protein kinase" evidence="2">
    <location>
        <begin position="13"/>
        <end position="310"/>
    </location>
</feature>
<keyword evidence="1" id="KW-0812">Transmembrane</keyword>
<dbReference type="Proteomes" id="UP000480303">
    <property type="component" value="Unassembled WGS sequence"/>
</dbReference>
<sequence length="541" mass="59681">MSVYNGQNGSTYITTSNRLGKGKVGEVYDLQGHSGSVAKIYKSQERTTGREQKLHHMVSLRPSPTRAAWPQEIISESGQFAGYVMPKVSDSKAINVVYAANSQWKDLEFRLAIAHYLCDAVHEVHQLGQVVGDFNPDNIRVASNGQVTLVDTDSFHIQNPSAPQRPFRCIEAHPEFVAPELLNKAQNGVLYENMRLPTFIKETDRFAVAIHIFSLLMNGYHPYVAGVKIKPGVSIPAPPMKEEGIKKGFTPYFMSSQQQILPADAPAISTLPANIQEMFRKAFVDGHGDPTKRPTCAQMAIEIKKWHNTVKGSATYSQPKPRVTSTWSSNSTYSAITKKPKHGTGFWAAVIIAIILGVAALVGLGYWGYLGFPMPQSSNFTSNTSQTVDANVSADLATQAMTSSELSEPKKPKYPYHFSTEQESVESWSVNTLVFDNPVEHCTGFQLSYSITEVKKGDVEGITYDIFISRGKGGDVGNAEWEGIGNIDIKKNTDWNVIFSDLVDYTEVTIFKVAVLPHGHTGKGLISWSFDLKIFDVTTTK</sequence>
<evidence type="ECO:0000256" key="1">
    <source>
        <dbReference type="SAM" id="Phobius"/>
    </source>
</evidence>